<dbReference type="EMBL" id="NKCK01000008">
    <property type="protein sequence ID" value="RSM13912.1"/>
    <property type="molecule type" value="Genomic_DNA"/>
</dbReference>
<protein>
    <submittedName>
        <fullName evidence="1">Uncharacterized protein</fullName>
    </submittedName>
</protein>
<proteinExistence type="predicted"/>
<accession>A0A428UI40</accession>
<dbReference type="Proteomes" id="UP000287144">
    <property type="component" value="Unassembled WGS sequence"/>
</dbReference>
<keyword evidence="2" id="KW-1185">Reference proteome</keyword>
<name>A0A428UI40_9HYPO</name>
<organism evidence="1 2">
    <name type="scientific">Fusarium oligoseptatum</name>
    <dbReference type="NCBI Taxonomy" id="2604345"/>
    <lineage>
        <taxon>Eukaryota</taxon>
        <taxon>Fungi</taxon>
        <taxon>Dikarya</taxon>
        <taxon>Ascomycota</taxon>
        <taxon>Pezizomycotina</taxon>
        <taxon>Sordariomycetes</taxon>
        <taxon>Hypocreomycetidae</taxon>
        <taxon>Hypocreales</taxon>
        <taxon>Nectriaceae</taxon>
        <taxon>Fusarium</taxon>
        <taxon>Fusarium solani species complex</taxon>
    </lineage>
</organism>
<gene>
    <name evidence="1" type="ORF">CEP52_001597</name>
</gene>
<dbReference type="AlphaFoldDB" id="A0A428UI40"/>
<evidence type="ECO:0000313" key="2">
    <source>
        <dbReference type="Proteomes" id="UP000287144"/>
    </source>
</evidence>
<sequence length="75" mass="8046">MNSPATPDIRYWTSVSYFADAGPLMRRMPKKYTTGKLSSLVARPPSKSRIAILTASAVAAIAHSSPAHGILFVQS</sequence>
<comment type="caution">
    <text evidence="1">The sequence shown here is derived from an EMBL/GenBank/DDBJ whole genome shotgun (WGS) entry which is preliminary data.</text>
</comment>
<evidence type="ECO:0000313" key="1">
    <source>
        <dbReference type="EMBL" id="RSM13912.1"/>
    </source>
</evidence>
<reference evidence="1 2" key="1">
    <citation type="submission" date="2017-06" db="EMBL/GenBank/DDBJ databases">
        <title>Comparative genomic analysis of Ambrosia Fusariam Clade fungi.</title>
        <authorList>
            <person name="Stajich J.E."/>
            <person name="Carrillo J."/>
            <person name="Kijimoto T."/>
            <person name="Eskalen A."/>
            <person name="O'Donnell K."/>
            <person name="Kasson M."/>
        </authorList>
    </citation>
    <scope>NUCLEOTIDE SEQUENCE [LARGE SCALE GENOMIC DNA]</scope>
    <source>
        <strain evidence="1 2">NRRL62579</strain>
    </source>
</reference>